<evidence type="ECO:0008006" key="4">
    <source>
        <dbReference type="Google" id="ProtNLM"/>
    </source>
</evidence>
<dbReference type="KEGG" id="mant:BHD05_15080"/>
<accession>A0A7L5AJJ3</accession>
<feature type="transmembrane region" description="Helical" evidence="1">
    <location>
        <begin position="50"/>
        <end position="67"/>
    </location>
</feature>
<dbReference type="OrthoDB" id="5116324at2"/>
<feature type="transmembrane region" description="Helical" evidence="1">
    <location>
        <begin position="21"/>
        <end position="44"/>
    </location>
</feature>
<keyword evidence="1" id="KW-0812">Transmembrane</keyword>
<evidence type="ECO:0000313" key="2">
    <source>
        <dbReference type="EMBL" id="QHO70773.1"/>
    </source>
</evidence>
<dbReference type="Proteomes" id="UP000464507">
    <property type="component" value="Chromosome"/>
</dbReference>
<feature type="transmembrane region" description="Helical" evidence="1">
    <location>
        <begin position="88"/>
        <end position="109"/>
    </location>
</feature>
<proteinExistence type="predicted"/>
<dbReference type="RefSeq" id="WP_161887166.1">
    <property type="nucleotide sequence ID" value="NZ_CP017146.1"/>
</dbReference>
<keyword evidence="1" id="KW-0472">Membrane</keyword>
<evidence type="ECO:0000313" key="3">
    <source>
        <dbReference type="Proteomes" id="UP000464507"/>
    </source>
</evidence>
<reference evidence="2 3" key="1">
    <citation type="submission" date="2016-09" db="EMBL/GenBank/DDBJ databases">
        <title>Complete genome sequence of microbes from the polar regions.</title>
        <authorList>
            <person name="Liao L."/>
            <person name="Chen B."/>
        </authorList>
    </citation>
    <scope>NUCLEOTIDE SEQUENCE [LARGE SCALE GENOMIC DNA]</scope>
    <source>
        <strain evidence="2 3">ZS314</strain>
    </source>
</reference>
<dbReference type="EMBL" id="CP017146">
    <property type="protein sequence ID" value="QHO70773.1"/>
    <property type="molecule type" value="Genomic_DNA"/>
</dbReference>
<sequence>MGLGVLHHGEGSHVFRPKQNLWSAAWVIWFAITIPLFLTLYVLTMHDGRWVPFLAAHIGLLLLFAAVGQRLKGAGVALAPDGIRERAYLGRVVFTPVDLVASVIVIQVFDSLSNEISHQLFMLDADGRTVLRLRGQLWHRADLTRITSFYSVPVHAPNEVLTWREVRRDHGSKLSWFERHALLTRALLVLGFLSIAVPSYAGIMAAIR</sequence>
<organism evidence="2 3">
    <name type="scientific">Marisediminicola antarctica</name>
    <dbReference type="NCBI Taxonomy" id="674079"/>
    <lineage>
        <taxon>Bacteria</taxon>
        <taxon>Bacillati</taxon>
        <taxon>Actinomycetota</taxon>
        <taxon>Actinomycetes</taxon>
        <taxon>Micrococcales</taxon>
        <taxon>Microbacteriaceae</taxon>
        <taxon>Marisediminicola</taxon>
    </lineage>
</organism>
<gene>
    <name evidence="2" type="ORF">BHD05_15080</name>
</gene>
<evidence type="ECO:0000256" key="1">
    <source>
        <dbReference type="SAM" id="Phobius"/>
    </source>
</evidence>
<name>A0A7L5AJJ3_9MICO</name>
<keyword evidence="1" id="KW-1133">Transmembrane helix</keyword>
<protein>
    <recommendedName>
        <fullName evidence="4">PH domain-containing protein</fullName>
    </recommendedName>
</protein>
<feature type="transmembrane region" description="Helical" evidence="1">
    <location>
        <begin position="182"/>
        <end position="207"/>
    </location>
</feature>
<dbReference type="AlphaFoldDB" id="A0A7L5AJJ3"/>
<keyword evidence="3" id="KW-1185">Reference proteome</keyword>